<sequence>MNNIKVYTSNTCPWCTKVKNYLSSNHIGYEELNVSYDRQAAMEMVNKSGQRGVPVLDINGNIVVGFDKRQIDYLLGLK</sequence>
<evidence type="ECO:0000313" key="2">
    <source>
        <dbReference type="EMBL" id="VYU33052.1"/>
    </source>
</evidence>
<dbReference type="InterPro" id="IPR051548">
    <property type="entry name" value="Grx-like_ET"/>
</dbReference>
<dbReference type="InterPro" id="IPR036249">
    <property type="entry name" value="Thioredoxin-like_sf"/>
</dbReference>
<dbReference type="SUPFAM" id="SSF52833">
    <property type="entry name" value="Thioredoxin-like"/>
    <property type="match status" value="1"/>
</dbReference>
<accession>A0A6N3DXG1</accession>
<evidence type="ECO:0000259" key="1">
    <source>
        <dbReference type="Pfam" id="PF00462"/>
    </source>
</evidence>
<dbReference type="RefSeq" id="WP_156626533.1">
    <property type="nucleotide sequence ID" value="NZ_CACRTO010000020.1"/>
</dbReference>
<dbReference type="InterPro" id="IPR011911">
    <property type="entry name" value="GlrX_YruB"/>
</dbReference>
<feature type="domain" description="Glutaredoxin" evidence="1">
    <location>
        <begin position="4"/>
        <end position="63"/>
    </location>
</feature>
<dbReference type="PANTHER" id="PTHR34386:SF1">
    <property type="entry name" value="GLUTAREDOXIN-LIKE PROTEIN NRDH"/>
    <property type="match status" value="1"/>
</dbReference>
<name>A0A6N3DXG1_9CLOT</name>
<dbReference type="InterPro" id="IPR002109">
    <property type="entry name" value="Glutaredoxin"/>
</dbReference>
<dbReference type="Pfam" id="PF00462">
    <property type="entry name" value="Glutaredoxin"/>
    <property type="match status" value="1"/>
</dbReference>
<dbReference type="GO" id="GO:0009055">
    <property type="term" value="F:electron transfer activity"/>
    <property type="evidence" value="ECO:0007669"/>
    <property type="project" value="TreeGrafter"/>
</dbReference>
<dbReference type="PANTHER" id="PTHR34386">
    <property type="entry name" value="GLUTAREDOXIN"/>
    <property type="match status" value="1"/>
</dbReference>
<protein>
    <submittedName>
        <fullName evidence="2">Glutaredoxin-3</fullName>
    </submittedName>
</protein>
<dbReference type="CDD" id="cd02976">
    <property type="entry name" value="NrdH"/>
    <property type="match status" value="1"/>
</dbReference>
<dbReference type="GO" id="GO:0045454">
    <property type="term" value="P:cell redox homeostasis"/>
    <property type="evidence" value="ECO:0007669"/>
    <property type="project" value="TreeGrafter"/>
</dbReference>
<dbReference type="Gene3D" id="3.40.30.10">
    <property type="entry name" value="Glutaredoxin"/>
    <property type="match status" value="1"/>
</dbReference>
<dbReference type="AlphaFoldDB" id="A0A6N3DXG1"/>
<dbReference type="PROSITE" id="PS51354">
    <property type="entry name" value="GLUTAREDOXIN_2"/>
    <property type="match status" value="1"/>
</dbReference>
<dbReference type="NCBIfam" id="TIGR02196">
    <property type="entry name" value="GlrX_YruB"/>
    <property type="match status" value="1"/>
</dbReference>
<organism evidence="2">
    <name type="scientific">Clostridium tertium</name>
    <dbReference type="NCBI Taxonomy" id="1559"/>
    <lineage>
        <taxon>Bacteria</taxon>
        <taxon>Bacillati</taxon>
        <taxon>Bacillota</taxon>
        <taxon>Clostridia</taxon>
        <taxon>Eubacteriales</taxon>
        <taxon>Clostridiaceae</taxon>
        <taxon>Clostridium</taxon>
    </lineage>
</organism>
<dbReference type="EMBL" id="CACRTO010000020">
    <property type="protein sequence ID" value="VYU33052.1"/>
    <property type="molecule type" value="Genomic_DNA"/>
</dbReference>
<gene>
    <name evidence="2" type="primary">grxC_3</name>
    <name evidence="2" type="ORF">CTLFYP3_02079</name>
</gene>
<reference evidence="2" key="1">
    <citation type="submission" date="2019-11" db="EMBL/GenBank/DDBJ databases">
        <authorList>
            <person name="Feng L."/>
        </authorList>
    </citation>
    <scope>NUCLEOTIDE SEQUENCE</scope>
    <source>
        <strain evidence="2">CTertiumLFYP3</strain>
    </source>
</reference>
<dbReference type="InterPro" id="IPR011767">
    <property type="entry name" value="GLR_AS"/>
</dbReference>
<proteinExistence type="predicted"/>
<dbReference type="PROSITE" id="PS00195">
    <property type="entry name" value="GLUTAREDOXIN_1"/>
    <property type="match status" value="1"/>
</dbReference>